<keyword evidence="2" id="KW-1185">Reference proteome</keyword>
<organism evidence="1 2">
    <name type="scientific">Datura stramonium</name>
    <name type="common">Jimsonweed</name>
    <name type="synonym">Common thornapple</name>
    <dbReference type="NCBI Taxonomy" id="4076"/>
    <lineage>
        <taxon>Eukaryota</taxon>
        <taxon>Viridiplantae</taxon>
        <taxon>Streptophyta</taxon>
        <taxon>Embryophyta</taxon>
        <taxon>Tracheophyta</taxon>
        <taxon>Spermatophyta</taxon>
        <taxon>Magnoliopsida</taxon>
        <taxon>eudicotyledons</taxon>
        <taxon>Gunneridae</taxon>
        <taxon>Pentapetalae</taxon>
        <taxon>asterids</taxon>
        <taxon>lamiids</taxon>
        <taxon>Solanales</taxon>
        <taxon>Solanaceae</taxon>
        <taxon>Solanoideae</taxon>
        <taxon>Datureae</taxon>
        <taxon>Datura</taxon>
    </lineage>
</organism>
<gene>
    <name evidence="1" type="ORF">HAX54_017573</name>
</gene>
<accession>A0ABS8S0J3</accession>
<name>A0ABS8S0J3_DATST</name>
<evidence type="ECO:0000313" key="1">
    <source>
        <dbReference type="EMBL" id="MCD7452595.1"/>
    </source>
</evidence>
<proteinExistence type="predicted"/>
<protein>
    <submittedName>
        <fullName evidence="1">Uncharacterized protein</fullName>
    </submittedName>
</protein>
<reference evidence="1 2" key="1">
    <citation type="journal article" date="2021" name="BMC Genomics">
        <title>Datura genome reveals duplications of psychoactive alkaloid biosynthetic genes and high mutation rate following tissue culture.</title>
        <authorList>
            <person name="Rajewski A."/>
            <person name="Carter-House D."/>
            <person name="Stajich J."/>
            <person name="Litt A."/>
        </authorList>
    </citation>
    <scope>NUCLEOTIDE SEQUENCE [LARGE SCALE GENOMIC DNA]</scope>
    <source>
        <strain evidence="1">AR-01</strain>
    </source>
</reference>
<evidence type="ECO:0000313" key="2">
    <source>
        <dbReference type="Proteomes" id="UP000823775"/>
    </source>
</evidence>
<dbReference type="Proteomes" id="UP000823775">
    <property type="component" value="Unassembled WGS sequence"/>
</dbReference>
<dbReference type="EMBL" id="JACEIK010000217">
    <property type="protein sequence ID" value="MCD7452595.1"/>
    <property type="molecule type" value="Genomic_DNA"/>
</dbReference>
<sequence length="74" mass="8475">MILGLSSRLSLGHGLRSLIAESKRPNIRIRLFRYIYKVRDLISDSPMADTKQEVADLGSVEVEFSTMNRRDDVH</sequence>
<comment type="caution">
    <text evidence="1">The sequence shown here is derived from an EMBL/GenBank/DDBJ whole genome shotgun (WGS) entry which is preliminary data.</text>
</comment>